<dbReference type="Proteomes" id="UP001595699">
    <property type="component" value="Unassembled WGS sequence"/>
</dbReference>
<dbReference type="SUPFAM" id="SSF52540">
    <property type="entry name" value="P-loop containing nucleoside triphosphate hydrolases"/>
    <property type="match status" value="1"/>
</dbReference>
<dbReference type="EMBL" id="JBHRZH010000027">
    <property type="protein sequence ID" value="MFC3764574.1"/>
    <property type="molecule type" value="Genomic_DNA"/>
</dbReference>
<evidence type="ECO:0000313" key="2">
    <source>
        <dbReference type="Proteomes" id="UP001595699"/>
    </source>
</evidence>
<proteinExistence type="predicted"/>
<dbReference type="RefSeq" id="WP_307782634.1">
    <property type="nucleotide sequence ID" value="NZ_JAFBCM010000001.1"/>
</dbReference>
<protein>
    <submittedName>
        <fullName evidence="1">AAA family ATPase</fullName>
    </submittedName>
</protein>
<dbReference type="Gene3D" id="3.40.50.300">
    <property type="entry name" value="P-loop containing nucleotide triphosphate hydrolases"/>
    <property type="match status" value="1"/>
</dbReference>
<keyword evidence="2" id="KW-1185">Reference proteome</keyword>
<organism evidence="1 2">
    <name type="scientific">Tenggerimyces flavus</name>
    <dbReference type="NCBI Taxonomy" id="1708749"/>
    <lineage>
        <taxon>Bacteria</taxon>
        <taxon>Bacillati</taxon>
        <taxon>Actinomycetota</taxon>
        <taxon>Actinomycetes</taxon>
        <taxon>Propionibacteriales</taxon>
        <taxon>Nocardioidaceae</taxon>
        <taxon>Tenggerimyces</taxon>
    </lineage>
</organism>
<gene>
    <name evidence="1" type="ORF">ACFOUW_27300</name>
</gene>
<sequence>MKIGSPRTRLVVLRGPSASGKSSVAHALRMACERSMAWVGQDVLRRTILRERDVPGGINIELIEHTARFALDRGYHVVVEGILDAARYAEMLDRLAAANRGPSFFYYFDVPFDETVRRHATKPEAAVYGPDVMAEWYRDRDLLPGDREQVIDQHSELDATVKRILADTGLPLEPGPEPMPA</sequence>
<accession>A0ABV7YKU1</accession>
<reference evidence="2" key="1">
    <citation type="journal article" date="2019" name="Int. J. Syst. Evol. Microbiol.">
        <title>The Global Catalogue of Microorganisms (GCM) 10K type strain sequencing project: providing services to taxonomists for standard genome sequencing and annotation.</title>
        <authorList>
            <consortium name="The Broad Institute Genomics Platform"/>
            <consortium name="The Broad Institute Genome Sequencing Center for Infectious Disease"/>
            <person name="Wu L."/>
            <person name="Ma J."/>
        </authorList>
    </citation>
    <scope>NUCLEOTIDE SEQUENCE [LARGE SCALE GENOMIC DNA]</scope>
    <source>
        <strain evidence="2">CGMCC 4.7241</strain>
    </source>
</reference>
<dbReference type="Pfam" id="PF13671">
    <property type="entry name" value="AAA_33"/>
    <property type="match status" value="1"/>
</dbReference>
<dbReference type="InterPro" id="IPR027417">
    <property type="entry name" value="P-loop_NTPase"/>
</dbReference>
<evidence type="ECO:0000313" key="1">
    <source>
        <dbReference type="EMBL" id="MFC3764574.1"/>
    </source>
</evidence>
<name>A0ABV7YKU1_9ACTN</name>
<comment type="caution">
    <text evidence="1">The sequence shown here is derived from an EMBL/GenBank/DDBJ whole genome shotgun (WGS) entry which is preliminary data.</text>
</comment>